<proteinExistence type="predicted"/>
<dbReference type="EMBL" id="JAAKFY010000015">
    <property type="protein sequence ID" value="KAF3844507.1"/>
    <property type="molecule type" value="Genomic_DNA"/>
</dbReference>
<comment type="caution">
    <text evidence="2">The sequence shown here is derived from an EMBL/GenBank/DDBJ whole genome shotgun (WGS) entry which is preliminary data.</text>
</comment>
<gene>
    <name evidence="2" type="ORF">F7725_007670</name>
</gene>
<dbReference type="AlphaFoldDB" id="A0A7J5Y793"/>
<evidence type="ECO:0000256" key="1">
    <source>
        <dbReference type="SAM" id="MobiDB-lite"/>
    </source>
</evidence>
<keyword evidence="3" id="KW-1185">Reference proteome</keyword>
<reference evidence="2 3" key="1">
    <citation type="submission" date="2020-03" db="EMBL/GenBank/DDBJ databases">
        <title>Dissostichus mawsoni Genome sequencing and assembly.</title>
        <authorList>
            <person name="Park H."/>
        </authorList>
    </citation>
    <scope>NUCLEOTIDE SEQUENCE [LARGE SCALE GENOMIC DNA]</scope>
    <source>
        <strain evidence="2">DM0001</strain>
        <tissue evidence="2">Muscle</tissue>
    </source>
</reference>
<feature type="compositionally biased region" description="Low complexity" evidence="1">
    <location>
        <begin position="8"/>
        <end position="43"/>
    </location>
</feature>
<feature type="region of interest" description="Disordered" evidence="1">
    <location>
        <begin position="1"/>
        <end position="50"/>
    </location>
</feature>
<name>A0A7J5Y793_DISMA</name>
<sequence length="183" mass="18756">SGPRSHDSGSSTGPSSHGSGSSTGPCSHGTGSSASPSSHGGPAEVDGSTSSWLSEADLAASSSSTVAWLWTASVDVEPLPEATAAVTESIRVGGSIDGLPPMASCMAENVTPSQAFLAVCLRPVNSVSFSTLSLMRDSKTPFHQLLPAVSLSSPLKVFRVLSLRALRLYWGCVSVSYMQANEQ</sequence>
<feature type="non-terminal residue" evidence="2">
    <location>
        <position position="183"/>
    </location>
</feature>
<evidence type="ECO:0000313" key="2">
    <source>
        <dbReference type="EMBL" id="KAF3844507.1"/>
    </source>
</evidence>
<evidence type="ECO:0000313" key="3">
    <source>
        <dbReference type="Proteomes" id="UP000518266"/>
    </source>
</evidence>
<dbReference type="Proteomes" id="UP000518266">
    <property type="component" value="Unassembled WGS sequence"/>
</dbReference>
<accession>A0A7J5Y793</accession>
<organism evidence="2 3">
    <name type="scientific">Dissostichus mawsoni</name>
    <name type="common">Antarctic cod</name>
    <dbReference type="NCBI Taxonomy" id="36200"/>
    <lineage>
        <taxon>Eukaryota</taxon>
        <taxon>Metazoa</taxon>
        <taxon>Chordata</taxon>
        <taxon>Craniata</taxon>
        <taxon>Vertebrata</taxon>
        <taxon>Euteleostomi</taxon>
        <taxon>Actinopterygii</taxon>
        <taxon>Neopterygii</taxon>
        <taxon>Teleostei</taxon>
        <taxon>Neoteleostei</taxon>
        <taxon>Acanthomorphata</taxon>
        <taxon>Eupercaria</taxon>
        <taxon>Perciformes</taxon>
        <taxon>Notothenioidei</taxon>
        <taxon>Nototheniidae</taxon>
        <taxon>Dissostichus</taxon>
    </lineage>
</organism>
<protein>
    <submittedName>
        <fullName evidence="2">Uncharacterized protein</fullName>
    </submittedName>
</protein>